<keyword evidence="2" id="KW-0378">Hydrolase</keyword>
<dbReference type="NCBIfam" id="TIGR01549">
    <property type="entry name" value="HAD-SF-IA-v1"/>
    <property type="match status" value="1"/>
</dbReference>
<sequence>MDILKEKNIKLIIFDYDGVIYNMIEPLRQTVEEGIKKFNLKSNGIQEDMREIFHVLEQALTRTVADQILDSKEMLDIKLLDGVPHLQRLRISAHFYGEFRARTKEPVLFDGIVKLIKKLHKRGIKLTILSNSAKNYIVDTMKQYELDQYFNTILGAAEVVEVKPNPEGLNKILNIENIEAKNTIFIGDMISDLDAGKRAGIKTIAVASGIVPYEKLANENPFAIVRDIFELEKFFGIN</sequence>
<dbReference type="EMBL" id="CP104013">
    <property type="protein sequence ID" value="UYP45132.1"/>
    <property type="molecule type" value="Genomic_DNA"/>
</dbReference>
<evidence type="ECO:0000313" key="2">
    <source>
        <dbReference type="EMBL" id="UYP45132.1"/>
    </source>
</evidence>
<dbReference type="Proteomes" id="UP001208689">
    <property type="component" value="Chromosome"/>
</dbReference>
<dbReference type="PANTHER" id="PTHR43434:SF1">
    <property type="entry name" value="PHOSPHOGLYCOLATE PHOSPHATASE"/>
    <property type="match status" value="1"/>
</dbReference>
<dbReference type="Pfam" id="PF13419">
    <property type="entry name" value="HAD_2"/>
    <property type="match status" value="1"/>
</dbReference>
<dbReference type="InterPro" id="IPR050155">
    <property type="entry name" value="HAD-like_hydrolase_sf"/>
</dbReference>
<gene>
    <name evidence="2" type="ORF">NEF87_001417</name>
</gene>
<name>A0ABY6HQG2_9ARCH</name>
<dbReference type="NCBIfam" id="TIGR01509">
    <property type="entry name" value="HAD-SF-IA-v3"/>
    <property type="match status" value="1"/>
</dbReference>
<dbReference type="GO" id="GO:0008967">
    <property type="term" value="F:phosphoglycolate phosphatase activity"/>
    <property type="evidence" value="ECO:0007669"/>
    <property type="project" value="UniProtKB-EC"/>
</dbReference>
<accession>A0ABY6HQG2</accession>
<dbReference type="SFLD" id="SFLDS00003">
    <property type="entry name" value="Haloacid_Dehalogenase"/>
    <property type="match status" value="1"/>
</dbReference>
<evidence type="ECO:0000256" key="1">
    <source>
        <dbReference type="ARBA" id="ARBA00007958"/>
    </source>
</evidence>
<dbReference type="InterPro" id="IPR006439">
    <property type="entry name" value="HAD-SF_hydro_IA"/>
</dbReference>
<dbReference type="InterPro" id="IPR023214">
    <property type="entry name" value="HAD_sf"/>
</dbReference>
<dbReference type="PANTHER" id="PTHR43434">
    <property type="entry name" value="PHOSPHOGLYCOLATE PHOSPHATASE"/>
    <property type="match status" value="1"/>
</dbReference>
<protein>
    <submittedName>
        <fullName evidence="2">Phosphoglycolate phosphatase</fullName>
        <ecNumber evidence="2">3.1.3.18</ecNumber>
    </submittedName>
</protein>
<dbReference type="SUPFAM" id="SSF56784">
    <property type="entry name" value="HAD-like"/>
    <property type="match status" value="1"/>
</dbReference>
<keyword evidence="3" id="KW-1185">Reference proteome</keyword>
<dbReference type="EC" id="3.1.3.18" evidence="2"/>
<comment type="similarity">
    <text evidence="1">Belongs to the HAD-like hydrolase superfamily.</text>
</comment>
<dbReference type="InterPro" id="IPR041492">
    <property type="entry name" value="HAD_2"/>
</dbReference>
<dbReference type="InterPro" id="IPR023198">
    <property type="entry name" value="PGP-like_dom2"/>
</dbReference>
<reference evidence="2" key="1">
    <citation type="submission" date="2022-09" db="EMBL/GenBank/DDBJ databases">
        <title>Actin cytoskeleton and complex cell architecture in an #Asgard archaeon.</title>
        <authorList>
            <person name="Ponce Toledo R.I."/>
            <person name="Schleper C."/>
            <person name="Rodrigues Oliveira T."/>
            <person name="Wollweber F."/>
            <person name="Xu J."/>
            <person name="Rittmann S."/>
            <person name="Klingl A."/>
            <person name="Pilhofer M."/>
        </authorList>
    </citation>
    <scope>NUCLEOTIDE SEQUENCE</scope>
    <source>
        <strain evidence="2">B-35</strain>
    </source>
</reference>
<proteinExistence type="inferred from homology"/>
<organism evidence="2 3">
    <name type="scientific">Candidatus Lokiarchaeum ossiferum</name>
    <dbReference type="NCBI Taxonomy" id="2951803"/>
    <lineage>
        <taxon>Archaea</taxon>
        <taxon>Promethearchaeati</taxon>
        <taxon>Promethearchaeota</taxon>
        <taxon>Promethearchaeia</taxon>
        <taxon>Promethearchaeales</taxon>
        <taxon>Promethearchaeaceae</taxon>
        <taxon>Candidatus Lokiarchaeum</taxon>
    </lineage>
</organism>
<dbReference type="InterPro" id="IPR036412">
    <property type="entry name" value="HAD-like_sf"/>
</dbReference>
<evidence type="ECO:0000313" key="3">
    <source>
        <dbReference type="Proteomes" id="UP001208689"/>
    </source>
</evidence>
<dbReference type="Gene3D" id="3.40.50.1000">
    <property type="entry name" value="HAD superfamily/HAD-like"/>
    <property type="match status" value="1"/>
</dbReference>
<dbReference type="SFLD" id="SFLDG01129">
    <property type="entry name" value="C1.5:_HAD__Beta-PGM__Phosphata"/>
    <property type="match status" value="1"/>
</dbReference>
<dbReference type="Gene3D" id="1.10.150.240">
    <property type="entry name" value="Putative phosphatase, domain 2"/>
    <property type="match status" value="1"/>
</dbReference>